<reference evidence="2 3" key="1">
    <citation type="journal article" date="2016" name="Nat. Commun.">
        <title>Extremotolerant tardigrade genome and improved radiotolerance of human cultured cells by tardigrade-unique protein.</title>
        <authorList>
            <person name="Hashimoto T."/>
            <person name="Horikawa D.D."/>
            <person name="Saito Y."/>
            <person name="Kuwahara H."/>
            <person name="Kozuka-Hata H."/>
            <person name="Shin-I T."/>
            <person name="Minakuchi Y."/>
            <person name="Ohishi K."/>
            <person name="Motoyama A."/>
            <person name="Aizu T."/>
            <person name="Enomoto A."/>
            <person name="Kondo K."/>
            <person name="Tanaka S."/>
            <person name="Hara Y."/>
            <person name="Koshikawa S."/>
            <person name="Sagara H."/>
            <person name="Miura T."/>
            <person name="Yokobori S."/>
            <person name="Miyagawa K."/>
            <person name="Suzuki Y."/>
            <person name="Kubo T."/>
            <person name="Oyama M."/>
            <person name="Kohara Y."/>
            <person name="Fujiyama A."/>
            <person name="Arakawa K."/>
            <person name="Katayama T."/>
            <person name="Toyoda A."/>
            <person name="Kunieda T."/>
        </authorList>
    </citation>
    <scope>NUCLEOTIDE SEQUENCE [LARGE SCALE GENOMIC DNA]</scope>
    <source>
        <strain evidence="2 3">YOKOZUNA-1</strain>
    </source>
</reference>
<evidence type="ECO:0000313" key="2">
    <source>
        <dbReference type="EMBL" id="GAU99643.1"/>
    </source>
</evidence>
<gene>
    <name evidence="2" type="primary">RvY_10611-1</name>
    <name evidence="2" type="synonym">RvY_10611.1</name>
    <name evidence="2" type="ORF">RvY_10611</name>
</gene>
<dbReference type="AlphaFoldDB" id="A0A1D1VL50"/>
<dbReference type="InterPro" id="IPR001810">
    <property type="entry name" value="F-box_dom"/>
</dbReference>
<protein>
    <recommendedName>
        <fullName evidence="1">F-box domain-containing protein</fullName>
    </recommendedName>
</protein>
<proteinExistence type="predicted"/>
<keyword evidence="3" id="KW-1185">Reference proteome</keyword>
<name>A0A1D1VL50_RAMVA</name>
<dbReference type="SUPFAM" id="SSF81383">
    <property type="entry name" value="F-box domain"/>
    <property type="match status" value="1"/>
</dbReference>
<sequence length="234" mass="27958">MDIRLAKRPAELGSKKDHGSKDCFYLKERTRKLAEVKACREAWRTCSHHLWMDVLRRLDVRTYRRLSRVSRDWQSNLQDVPRYNKGIFYLNFSTKLQFLQFKTFFPNGHECFEHIGHYAPELFFSPARCILVHTLRIKVPIQEVHIDEVRVHWEGCQFRKLDPAHGVGRKQHPPFDYVWWGKVFGVSNLSVVKKLHYRTAFGAHPLKIWLGIEPSNYEHTLWRARQKQVRLSTY</sequence>
<dbReference type="Proteomes" id="UP000186922">
    <property type="component" value="Unassembled WGS sequence"/>
</dbReference>
<dbReference type="Pfam" id="PF00646">
    <property type="entry name" value="F-box"/>
    <property type="match status" value="1"/>
</dbReference>
<dbReference type="InterPro" id="IPR036047">
    <property type="entry name" value="F-box-like_dom_sf"/>
</dbReference>
<accession>A0A1D1VL50</accession>
<comment type="caution">
    <text evidence="2">The sequence shown here is derived from an EMBL/GenBank/DDBJ whole genome shotgun (WGS) entry which is preliminary data.</text>
</comment>
<organism evidence="2 3">
    <name type="scientific">Ramazzottius varieornatus</name>
    <name type="common">Water bear</name>
    <name type="synonym">Tardigrade</name>
    <dbReference type="NCBI Taxonomy" id="947166"/>
    <lineage>
        <taxon>Eukaryota</taxon>
        <taxon>Metazoa</taxon>
        <taxon>Ecdysozoa</taxon>
        <taxon>Tardigrada</taxon>
        <taxon>Eutardigrada</taxon>
        <taxon>Parachela</taxon>
        <taxon>Hypsibioidea</taxon>
        <taxon>Ramazzottiidae</taxon>
        <taxon>Ramazzottius</taxon>
    </lineage>
</organism>
<feature type="domain" description="F-box" evidence="1">
    <location>
        <begin position="49"/>
        <end position="83"/>
    </location>
</feature>
<evidence type="ECO:0000259" key="1">
    <source>
        <dbReference type="Pfam" id="PF00646"/>
    </source>
</evidence>
<dbReference type="EMBL" id="BDGG01000005">
    <property type="protein sequence ID" value="GAU99643.1"/>
    <property type="molecule type" value="Genomic_DNA"/>
</dbReference>
<evidence type="ECO:0000313" key="3">
    <source>
        <dbReference type="Proteomes" id="UP000186922"/>
    </source>
</evidence>